<keyword evidence="2" id="KW-1185">Reference proteome</keyword>
<reference evidence="1 2" key="1">
    <citation type="submission" date="2020-02" db="EMBL/GenBank/DDBJ databases">
        <title>Bacillus aquiflavi sp. nov., isolated from yellow water of strong flavor Chinese baijiu in Yibin region of China.</title>
        <authorList>
            <person name="Xie J."/>
        </authorList>
    </citation>
    <scope>NUCLEOTIDE SEQUENCE [LARGE SCALE GENOMIC DNA]</scope>
    <source>
        <strain evidence="1 2">SA4</strain>
    </source>
</reference>
<dbReference type="SUPFAM" id="SSF51445">
    <property type="entry name" value="(Trans)glycosidases"/>
    <property type="match status" value="1"/>
</dbReference>
<evidence type="ECO:0000313" key="2">
    <source>
        <dbReference type="Proteomes" id="UP000481043"/>
    </source>
</evidence>
<dbReference type="InterPro" id="IPR017853">
    <property type="entry name" value="GH"/>
</dbReference>
<dbReference type="AlphaFoldDB" id="A0A6M0Q7A1"/>
<accession>A0A6M0Q7A1</accession>
<evidence type="ECO:0008006" key="3">
    <source>
        <dbReference type="Google" id="ProtNLM"/>
    </source>
</evidence>
<name>A0A6M0Q7A1_9BACI</name>
<sequence>MIYFLVMFGIIAAITSPFWSWYLKPEAELNVLIVDKTVPDFTYREHKGLTWLLNQNKYVQADQTVYDYTTDYVGFHPKENQEFEIKDLPEDLSGYDLLYIADGYGVYEEEFYGTNQQGVRSESLYGGMTTEEVASIKDAVTKNGTPLLVEFNTFANPTKPSVREEFYELLNLEWSGWIGRYFLDLSDEEVPVWVKSNYQNQNDRAWDFTGSGLVFADENDQIVVIDQHGLKEGGVLFNYTEKGHEQLSGKGEEAYNYWFDVVTAFNEEEILATYTLPVNEEGKKQLQQYNLPMSFPAIIHQDSLIETYYFAGDYADQEEVPDLYKTSGLKKWREYFSPRTEGSTLPFYWRVYVPMMDGIFKDLMNEPEEQVPKKVLDIHTVDGVSMIGKTNETYLEVYRDGAWEDLLIKGVNIGMGKPGTFPGEAAISKREYARWFQQIGEMNANSIRVYTIHPPGFYEALFEYNQTAKEPIYLFHGVWLNEDVFKTKDAYLPSTIQEFKDEIASTVDLIHGNATLPERPGHASGSYRYNLSPYVLGYILGVEWDPEFVVGTNEKNANKQDFSGTYIYTEEANPFEVWLAEMVDYTVAYEVENYNWQHPMSFTNWVTTDLLDHPSEVDLAEDMVSINPNVMHSTNQFTSGLFASYHIYPYYPEFLNLEKDYVNYIDHRGEKNNYAGYLHDMKQAHHMPLVVAEFGVPASRGIAHENVHGKDQGHHSEQEQGQIIGGLYEDIVHEDLAGGMVFIWQDEWFKRTWNTMKYDNPNRRPFWSNIQTSEQNYGLLSFDPSDQIKVDGDAEDWDDTAVKIYESDDDSHIQQVLMNHDERYVYVRIDYNQPIDWEKDRSYVLFNTIPNQGQTVIPNVKGKQATGIDFVLELSGKDTSKLVIDSYYDTFYHEFAVNSDMLAEEPSIQLKDNGQYFPIRLILNRETLQVQEDGSRKVVPIVYTETGQLTFGNANPNAEDYDSLSDVSISKDQKVVEVRIPWMMLNFKDPSQHEVIGDLSTAITEDIPSEFIEGIRVGVVHANEENEILQTFPSVLTNETEYLMYQWEKWNEPSYQERLKKSYYILKDVFERH</sequence>
<proteinExistence type="predicted"/>
<gene>
    <name evidence="1" type="ORF">G4D63_10895</name>
</gene>
<protein>
    <recommendedName>
        <fullName evidence="3">Family 2 glycosyl transferase</fullName>
    </recommendedName>
</protein>
<evidence type="ECO:0000313" key="1">
    <source>
        <dbReference type="EMBL" id="NEY72231.1"/>
    </source>
</evidence>
<dbReference type="Proteomes" id="UP000481043">
    <property type="component" value="Unassembled WGS sequence"/>
</dbReference>
<dbReference type="EMBL" id="JAAIWM010000003">
    <property type="protein sequence ID" value="NEY72231.1"/>
    <property type="molecule type" value="Genomic_DNA"/>
</dbReference>
<dbReference type="Gene3D" id="3.20.20.80">
    <property type="entry name" value="Glycosidases"/>
    <property type="match status" value="1"/>
</dbReference>
<comment type="caution">
    <text evidence="1">The sequence shown here is derived from an EMBL/GenBank/DDBJ whole genome shotgun (WGS) entry which is preliminary data.</text>
</comment>
<organism evidence="1 2">
    <name type="scientific">Bacillus mesophilus</name>
    <dbReference type="NCBI Taxonomy" id="1808955"/>
    <lineage>
        <taxon>Bacteria</taxon>
        <taxon>Bacillati</taxon>
        <taxon>Bacillota</taxon>
        <taxon>Bacilli</taxon>
        <taxon>Bacillales</taxon>
        <taxon>Bacillaceae</taxon>
        <taxon>Bacillus</taxon>
    </lineage>
</organism>